<dbReference type="EMBL" id="GL883475">
    <property type="protein sequence ID" value="EGF96930.1"/>
    <property type="molecule type" value="Genomic_DNA"/>
</dbReference>
<dbReference type="AlphaFoldDB" id="F4SEJ5"/>
<evidence type="ECO:0000313" key="1">
    <source>
        <dbReference type="EMBL" id="EGF96930.1"/>
    </source>
</evidence>
<sequence length="269" mass="31016">NNYEEGTGNVIDEDLEMQIESGSSDSEDDVELEGGWDGGLFSKGDIMVFRKLLRDVFLPSGIARLPPNLGEAKNGSLKAAQWHSLFAYIIPLIVVEIQWQRLLGNHSVVEEITVPSGHESMRDPGKNRYRIRLEEREYTALLKYAQVLNPEIRNYCQIPHPPEALILQPYAVTKASWKISKRITLSVLKPNNCIQYKNAGKTSYGLIRRIYQFQNIEHKWQTAEPPFLKLQVDSHRLYSILINISLSKLALRHYRSQNWLLFWSLMGHR</sequence>
<keyword evidence="2" id="KW-1185">Reference proteome</keyword>
<dbReference type="VEuPathDB" id="FungiDB:MELLADRAFT_114730"/>
<accession>F4SEJ5</accession>
<name>F4SEJ5_MELLP</name>
<dbReference type="OrthoDB" id="3269001at2759"/>
<dbReference type="RefSeq" id="XP_007419799.1">
    <property type="nucleotide sequence ID" value="XM_007419737.1"/>
</dbReference>
<protein>
    <submittedName>
        <fullName evidence="1">Uncharacterized protein</fullName>
    </submittedName>
</protein>
<gene>
    <name evidence="1" type="ORF">MELLADRAFT_114730</name>
</gene>
<organism evidence="2">
    <name type="scientific">Melampsora larici-populina (strain 98AG31 / pathotype 3-4-7)</name>
    <name type="common">Poplar leaf rust fungus</name>
    <dbReference type="NCBI Taxonomy" id="747676"/>
    <lineage>
        <taxon>Eukaryota</taxon>
        <taxon>Fungi</taxon>
        <taxon>Dikarya</taxon>
        <taxon>Basidiomycota</taxon>
        <taxon>Pucciniomycotina</taxon>
        <taxon>Pucciniomycetes</taxon>
        <taxon>Pucciniales</taxon>
        <taxon>Melampsoraceae</taxon>
        <taxon>Melampsora</taxon>
    </lineage>
</organism>
<dbReference type="KEGG" id="mlr:MELLADRAFT_114730"/>
<dbReference type="Proteomes" id="UP000001072">
    <property type="component" value="Unassembled WGS sequence"/>
</dbReference>
<evidence type="ECO:0000313" key="2">
    <source>
        <dbReference type="Proteomes" id="UP000001072"/>
    </source>
</evidence>
<proteinExistence type="predicted"/>
<feature type="non-terminal residue" evidence="1">
    <location>
        <position position="1"/>
    </location>
</feature>
<dbReference type="HOGENOM" id="CLU_1036461_0_0_1"/>
<reference evidence="2" key="1">
    <citation type="journal article" date="2011" name="Proc. Natl. Acad. Sci. U.S.A.">
        <title>Obligate biotrophy features unraveled by the genomic analysis of rust fungi.</title>
        <authorList>
            <person name="Duplessis S."/>
            <person name="Cuomo C.A."/>
            <person name="Lin Y.-C."/>
            <person name="Aerts A."/>
            <person name="Tisserant E."/>
            <person name="Veneault-Fourrey C."/>
            <person name="Joly D.L."/>
            <person name="Hacquard S."/>
            <person name="Amselem J."/>
            <person name="Cantarel B.L."/>
            <person name="Chiu R."/>
            <person name="Coutinho P.M."/>
            <person name="Feau N."/>
            <person name="Field M."/>
            <person name="Frey P."/>
            <person name="Gelhaye E."/>
            <person name="Goldberg J."/>
            <person name="Grabherr M.G."/>
            <person name="Kodira C.D."/>
            <person name="Kohler A."/>
            <person name="Kuees U."/>
            <person name="Lindquist E.A."/>
            <person name="Lucas S.M."/>
            <person name="Mago R."/>
            <person name="Mauceli E."/>
            <person name="Morin E."/>
            <person name="Murat C."/>
            <person name="Pangilinan J.L."/>
            <person name="Park R."/>
            <person name="Pearson M."/>
            <person name="Quesneville H."/>
            <person name="Rouhier N."/>
            <person name="Sakthikumar S."/>
            <person name="Salamov A.A."/>
            <person name="Schmutz J."/>
            <person name="Selles B."/>
            <person name="Shapiro H."/>
            <person name="Tanguay P."/>
            <person name="Tuskan G.A."/>
            <person name="Henrissat B."/>
            <person name="Van de Peer Y."/>
            <person name="Rouze P."/>
            <person name="Ellis J.G."/>
            <person name="Dodds P.N."/>
            <person name="Schein J.E."/>
            <person name="Zhong S."/>
            <person name="Hamelin R.C."/>
            <person name="Grigoriev I.V."/>
            <person name="Szabo L.J."/>
            <person name="Martin F."/>
        </authorList>
    </citation>
    <scope>NUCLEOTIDE SEQUENCE [LARGE SCALE GENOMIC DNA]</scope>
    <source>
        <strain evidence="2">98AG31 / pathotype 3-4-7</strain>
    </source>
</reference>
<dbReference type="InParanoid" id="F4SEJ5"/>
<dbReference type="GeneID" id="18925449"/>